<accession>F4KVD5</accession>
<dbReference type="RefSeq" id="WP_013764810.1">
    <property type="nucleotide sequence ID" value="NC_015510.1"/>
</dbReference>
<dbReference type="HOGENOM" id="CLU_089574_13_3_10"/>
<dbReference type="SUPFAM" id="SSF52821">
    <property type="entry name" value="Rhodanese/Cell cycle control phosphatase"/>
    <property type="match status" value="1"/>
</dbReference>
<gene>
    <name evidence="2" type="ordered locus">Halhy_2386</name>
</gene>
<reference evidence="2 3" key="1">
    <citation type="journal article" date="2011" name="Stand. Genomic Sci.">
        <title>Complete genome sequence of Haliscomenobacter hydrossis type strain (O).</title>
        <authorList>
            <consortium name="US DOE Joint Genome Institute (JGI-PGF)"/>
            <person name="Daligault H."/>
            <person name="Lapidus A."/>
            <person name="Zeytun A."/>
            <person name="Nolan M."/>
            <person name="Lucas S."/>
            <person name="Del Rio T.G."/>
            <person name="Tice H."/>
            <person name="Cheng J.F."/>
            <person name="Tapia R."/>
            <person name="Han C."/>
            <person name="Goodwin L."/>
            <person name="Pitluck S."/>
            <person name="Liolios K."/>
            <person name="Pagani I."/>
            <person name="Ivanova N."/>
            <person name="Huntemann M."/>
            <person name="Mavromatis K."/>
            <person name="Mikhailova N."/>
            <person name="Pati A."/>
            <person name="Chen A."/>
            <person name="Palaniappan K."/>
            <person name="Land M."/>
            <person name="Hauser L."/>
            <person name="Brambilla E.M."/>
            <person name="Rohde M."/>
            <person name="Verbarg S."/>
            <person name="Goker M."/>
            <person name="Bristow J."/>
            <person name="Eisen J.A."/>
            <person name="Markowitz V."/>
            <person name="Hugenholtz P."/>
            <person name="Kyrpides N.C."/>
            <person name="Klenk H.P."/>
            <person name="Woyke T."/>
        </authorList>
    </citation>
    <scope>NUCLEOTIDE SEQUENCE [LARGE SCALE GENOMIC DNA]</scope>
    <source>
        <strain evidence="3">ATCC 27775 / DSM 1100 / LMG 10767 / O</strain>
    </source>
</reference>
<dbReference type="STRING" id="760192.Halhy_2386"/>
<dbReference type="GO" id="GO:0004792">
    <property type="term" value="F:thiosulfate-cyanide sulfurtransferase activity"/>
    <property type="evidence" value="ECO:0007669"/>
    <property type="project" value="TreeGrafter"/>
</dbReference>
<dbReference type="PANTHER" id="PTHR44086:SF10">
    <property type="entry name" value="THIOSULFATE SULFURTRANSFERASE_RHODANESE-LIKE DOMAIN-CONTAINING PROTEIN 3"/>
    <property type="match status" value="1"/>
</dbReference>
<dbReference type="CDD" id="cd00158">
    <property type="entry name" value="RHOD"/>
    <property type="match status" value="1"/>
</dbReference>
<evidence type="ECO:0000313" key="3">
    <source>
        <dbReference type="Proteomes" id="UP000008461"/>
    </source>
</evidence>
<dbReference type="InterPro" id="IPR036873">
    <property type="entry name" value="Rhodanese-like_dom_sf"/>
</dbReference>
<dbReference type="KEGG" id="hhy:Halhy_2386"/>
<evidence type="ECO:0000259" key="1">
    <source>
        <dbReference type="PROSITE" id="PS50206"/>
    </source>
</evidence>
<feature type="domain" description="Rhodanese" evidence="1">
    <location>
        <begin position="14"/>
        <end position="99"/>
    </location>
</feature>
<dbReference type="Gene3D" id="3.40.250.10">
    <property type="entry name" value="Rhodanese-like domain"/>
    <property type="match status" value="1"/>
</dbReference>
<protein>
    <submittedName>
        <fullName evidence="2">Rhodanese-like protein</fullName>
    </submittedName>
</protein>
<keyword evidence="3" id="KW-1185">Reference proteome</keyword>
<reference key="2">
    <citation type="submission" date="2011-04" db="EMBL/GenBank/DDBJ databases">
        <title>Complete sequence of chromosome of Haliscomenobacter hydrossis DSM 1100.</title>
        <authorList>
            <consortium name="US DOE Joint Genome Institute (JGI-PGF)"/>
            <person name="Lucas S."/>
            <person name="Han J."/>
            <person name="Lapidus A."/>
            <person name="Bruce D."/>
            <person name="Goodwin L."/>
            <person name="Pitluck S."/>
            <person name="Peters L."/>
            <person name="Kyrpides N."/>
            <person name="Mavromatis K."/>
            <person name="Ivanova N."/>
            <person name="Ovchinnikova G."/>
            <person name="Pagani I."/>
            <person name="Daligault H."/>
            <person name="Detter J.C."/>
            <person name="Han C."/>
            <person name="Land M."/>
            <person name="Hauser L."/>
            <person name="Markowitz V."/>
            <person name="Cheng J.-F."/>
            <person name="Hugenholtz P."/>
            <person name="Woyke T."/>
            <person name="Wu D."/>
            <person name="Verbarg S."/>
            <person name="Frueling A."/>
            <person name="Brambilla E."/>
            <person name="Klenk H.-P."/>
            <person name="Eisen J.A."/>
        </authorList>
    </citation>
    <scope>NUCLEOTIDE SEQUENCE</scope>
    <source>
        <strain>DSM 1100</strain>
    </source>
</reference>
<organism evidence="2 3">
    <name type="scientific">Haliscomenobacter hydrossis (strain ATCC 27775 / DSM 1100 / LMG 10767 / O)</name>
    <dbReference type="NCBI Taxonomy" id="760192"/>
    <lineage>
        <taxon>Bacteria</taxon>
        <taxon>Pseudomonadati</taxon>
        <taxon>Bacteroidota</taxon>
        <taxon>Saprospiria</taxon>
        <taxon>Saprospirales</taxon>
        <taxon>Haliscomenobacteraceae</taxon>
        <taxon>Haliscomenobacter</taxon>
    </lineage>
</organism>
<dbReference type="PROSITE" id="PS50206">
    <property type="entry name" value="RHODANESE_3"/>
    <property type="match status" value="1"/>
</dbReference>
<evidence type="ECO:0000313" key="2">
    <source>
        <dbReference type="EMBL" id="AEE50261.1"/>
    </source>
</evidence>
<name>F4KVD5_HALH1</name>
<proteinExistence type="predicted"/>
<dbReference type="SMART" id="SM00450">
    <property type="entry name" value="RHOD"/>
    <property type="match status" value="1"/>
</dbReference>
<dbReference type="EMBL" id="CP002691">
    <property type="protein sequence ID" value="AEE50261.1"/>
    <property type="molecule type" value="Genomic_DNA"/>
</dbReference>
<dbReference type="InterPro" id="IPR001763">
    <property type="entry name" value="Rhodanese-like_dom"/>
</dbReference>
<dbReference type="OrthoDB" id="9808735at2"/>
<sequence length="102" mass="11656">MDITVQELKEKLARGDDFVLIDVREPYEHEEFNVGGNLIPMGNFPMVIPTLLSHKDDEVVVYCRSGRRSASVQYQLKEAGFKNVRNLEGGMLDWIDHFGMAK</sequence>
<dbReference type="eggNOG" id="COG0607">
    <property type="taxonomic scope" value="Bacteria"/>
</dbReference>
<dbReference type="Pfam" id="PF00581">
    <property type="entry name" value="Rhodanese"/>
    <property type="match status" value="1"/>
</dbReference>
<dbReference type="PANTHER" id="PTHR44086">
    <property type="entry name" value="THIOSULFATE SULFURTRANSFERASE RDL2, MITOCHONDRIAL-RELATED"/>
    <property type="match status" value="1"/>
</dbReference>
<dbReference type="Proteomes" id="UP000008461">
    <property type="component" value="Chromosome"/>
</dbReference>
<dbReference type="AlphaFoldDB" id="F4KVD5"/>